<feature type="domain" description="Doubled CXXCH motif" evidence="6">
    <location>
        <begin position="332"/>
        <end position="361"/>
    </location>
</feature>
<dbReference type="SMART" id="SM00028">
    <property type="entry name" value="TPR"/>
    <property type="match status" value="3"/>
</dbReference>
<keyword evidence="2" id="KW-0677">Repeat</keyword>
<keyword evidence="1" id="KW-0732">Signal</keyword>
<protein>
    <recommendedName>
        <fullName evidence="12">Tetratricopeptide repeat protein</fullName>
    </recommendedName>
</protein>
<keyword evidence="11" id="KW-1185">Reference proteome</keyword>
<accession>A0A6J4DXD3</accession>
<dbReference type="Proteomes" id="UP000509383">
    <property type="component" value="Chromosome"/>
</dbReference>
<dbReference type="InterPro" id="IPR051829">
    <property type="entry name" value="Multiheme_Cytochr_ET"/>
</dbReference>
<evidence type="ECO:0000256" key="2">
    <source>
        <dbReference type="ARBA" id="ARBA00022737"/>
    </source>
</evidence>
<dbReference type="InterPro" id="IPR011990">
    <property type="entry name" value="TPR-like_helical_dom_sf"/>
</dbReference>
<dbReference type="InterPro" id="IPR010177">
    <property type="entry name" value="Paired_CXXCH_1"/>
</dbReference>
<dbReference type="AlphaFoldDB" id="A0A6J4DXD3"/>
<dbReference type="KEGG" id="ptw:TUM18999_04040"/>
<feature type="transmembrane region" description="Helical" evidence="5">
    <location>
        <begin position="20"/>
        <end position="40"/>
    </location>
</feature>
<evidence type="ECO:0000256" key="5">
    <source>
        <dbReference type="SAM" id="Phobius"/>
    </source>
</evidence>
<evidence type="ECO:0000259" key="7">
    <source>
        <dbReference type="Pfam" id="PF13435"/>
    </source>
</evidence>
<evidence type="ECO:0000256" key="4">
    <source>
        <dbReference type="PROSITE-ProRule" id="PRU00339"/>
    </source>
</evidence>
<proteinExistence type="predicted"/>
<name>A0A6J4DXD3_9PSED</name>
<dbReference type="Gene3D" id="1.25.40.10">
    <property type="entry name" value="Tetratricopeptide repeat domain"/>
    <property type="match status" value="1"/>
</dbReference>
<feature type="domain" description="Cytochrome c-552/4" evidence="7">
    <location>
        <begin position="69"/>
        <end position="96"/>
    </location>
</feature>
<dbReference type="EMBL" id="AP023189">
    <property type="protein sequence ID" value="BCG22213.1"/>
    <property type="molecule type" value="Genomic_DNA"/>
</dbReference>
<dbReference type="EMBL" id="BQKM01000016">
    <property type="protein sequence ID" value="GJN55146.1"/>
    <property type="molecule type" value="Genomic_DNA"/>
</dbReference>
<dbReference type="SUPFAM" id="SSF48371">
    <property type="entry name" value="ARM repeat"/>
    <property type="match status" value="1"/>
</dbReference>
<dbReference type="SUPFAM" id="SSF48695">
    <property type="entry name" value="Multiheme cytochromes"/>
    <property type="match status" value="1"/>
</dbReference>
<keyword evidence="5" id="KW-1133">Transmembrane helix</keyword>
<sequence length="774" mass="84974">MPKRPNAPDSPARTPSRPSYVLPVLAALLLLVGLGGWLWVQGGKPYVPARATVPALAEQGPAQMVDEQQCGTCHAPQARAWKGSHHQLAMQEATPRSVQGDFDDARFDGEGGSTRFFRKDGGYWVNTTGPDGQPADFKVAYAFGVAPLQQYLLEFSGGRLQALDVAWDTRKKAWFHLAPGQGVDLRNPQHWSKPSQNANFQCIDCHTTGYVRGFDDGTGTYASQWHALGVGCQACHGPASRHLEWARFKGLHSQAGFALDLTRASNRLQVETCARCHARRVPLNDDHAFGKRLMDNYLPSALTRELYELDGTFKEQVYEYGSFTQSRMYARGLSCSTCHDPHGGGLKVQGNALCTQCHNPAGKSAVAGIDDRGLKARDYEAPEHLRHTAGQPGSQCIDCHMPGKTLMGIDYRHDHGFSLPNPGRALKLGTPDACLGCHQDVAGQAVAEQFEHWYGKARDTAPRYDESLALVRNGRPGASRALFQQLERGDLPAIRRATLLAELPGYPSERALNLAANDLNHAAPQVREAAVRAVNALLPPEQRRDLLGPLLNDPVLAVRAIAARGLLGMGTTGLGNYEKAWNKAIGEYEAIQLNLAERAEANLNLASLYQGNGRADQVEGRLRTAVERDPDFLPARVALVQWLDANYRWEEGQRLLAEALRDHPQSALLHHARGLALLRKGERQDAIAAFREAVRLEPGNAQYGHALATALHDDGKLEEACQRLEQVLENAPANREARLTLIGYWREAGQIQKVQALLAELEQLNPDDPALKRE</sequence>
<evidence type="ECO:0000313" key="11">
    <source>
        <dbReference type="Proteomes" id="UP001054892"/>
    </source>
</evidence>
<feature type="repeat" description="TPR" evidence="4">
    <location>
        <begin position="667"/>
        <end position="700"/>
    </location>
</feature>
<dbReference type="Gene3D" id="1.10.1130.10">
    <property type="entry name" value="Flavocytochrome C3, Chain A"/>
    <property type="match status" value="2"/>
</dbReference>
<keyword evidence="3 4" id="KW-0802">TPR repeat</keyword>
<dbReference type="PROSITE" id="PS50005">
    <property type="entry name" value="TPR"/>
    <property type="match status" value="1"/>
</dbReference>
<evidence type="ECO:0000313" key="9">
    <source>
        <dbReference type="EMBL" id="GJN55146.1"/>
    </source>
</evidence>
<dbReference type="PANTHER" id="PTHR35038">
    <property type="entry name" value="DISSIMILATORY SULFITE REDUCTASE SIRA"/>
    <property type="match status" value="1"/>
</dbReference>
<dbReference type="Proteomes" id="UP001054892">
    <property type="component" value="Unassembled WGS sequence"/>
</dbReference>
<keyword evidence="5" id="KW-0472">Membrane</keyword>
<dbReference type="InterPro" id="IPR016024">
    <property type="entry name" value="ARM-type_fold"/>
</dbReference>
<organism evidence="8 10">
    <name type="scientific">Pseudomonas tohonis</name>
    <dbReference type="NCBI Taxonomy" id="2725477"/>
    <lineage>
        <taxon>Bacteria</taxon>
        <taxon>Pseudomonadati</taxon>
        <taxon>Pseudomonadota</taxon>
        <taxon>Gammaproteobacteria</taxon>
        <taxon>Pseudomonadales</taxon>
        <taxon>Pseudomonadaceae</taxon>
        <taxon>Pseudomonas</taxon>
    </lineage>
</organism>
<dbReference type="SUPFAM" id="SSF48452">
    <property type="entry name" value="TPR-like"/>
    <property type="match status" value="1"/>
</dbReference>
<dbReference type="InterPro" id="IPR019734">
    <property type="entry name" value="TPR_rpt"/>
</dbReference>
<dbReference type="InterPro" id="IPR036280">
    <property type="entry name" value="Multihaem_cyt_sf"/>
</dbReference>
<evidence type="ECO:0000313" key="8">
    <source>
        <dbReference type="EMBL" id="BCG22213.1"/>
    </source>
</evidence>
<dbReference type="InterPro" id="IPR023155">
    <property type="entry name" value="Cyt_c-552/4"/>
</dbReference>
<reference evidence="8 10" key="1">
    <citation type="submission" date="2020-05" db="EMBL/GenBank/DDBJ databases">
        <title>Characterization of novel class B3 metallo-beta-lactamase from novel Pseudomonas species.</title>
        <authorList>
            <person name="Yamada K."/>
            <person name="Aoki K."/>
            <person name="Ishii Y."/>
        </authorList>
    </citation>
    <scope>NUCLEOTIDE SEQUENCE [LARGE SCALE GENOMIC DNA]</scope>
    <source>
        <strain evidence="8 10">TUM18999</strain>
        <strain evidence="9 11">TUM20286</strain>
    </source>
</reference>
<dbReference type="InterPro" id="IPR013105">
    <property type="entry name" value="TPR_2"/>
</dbReference>
<evidence type="ECO:0000256" key="3">
    <source>
        <dbReference type="ARBA" id="ARBA00022803"/>
    </source>
</evidence>
<dbReference type="GO" id="GO:0016491">
    <property type="term" value="F:oxidoreductase activity"/>
    <property type="evidence" value="ECO:0007669"/>
    <property type="project" value="TreeGrafter"/>
</dbReference>
<gene>
    <name evidence="8" type="ORF">TUM18999_04040</name>
    <name evidence="9" type="ORF">TUM20286_48980</name>
</gene>
<dbReference type="Pfam" id="PF09699">
    <property type="entry name" value="Paired_CXXCH_1"/>
    <property type="match status" value="1"/>
</dbReference>
<dbReference type="RefSeq" id="WP_173176632.1">
    <property type="nucleotide sequence ID" value="NZ_AP023189.1"/>
</dbReference>
<evidence type="ECO:0000313" key="10">
    <source>
        <dbReference type="Proteomes" id="UP000509383"/>
    </source>
</evidence>
<dbReference type="Pfam" id="PF07719">
    <property type="entry name" value="TPR_2"/>
    <property type="match status" value="1"/>
</dbReference>
<dbReference type="Pfam" id="PF14559">
    <property type="entry name" value="TPR_19"/>
    <property type="match status" value="1"/>
</dbReference>
<dbReference type="PANTHER" id="PTHR35038:SF8">
    <property type="entry name" value="C-TYPE POLYHEME CYTOCHROME OMCC"/>
    <property type="match status" value="1"/>
</dbReference>
<evidence type="ECO:0008006" key="12">
    <source>
        <dbReference type="Google" id="ProtNLM"/>
    </source>
</evidence>
<dbReference type="Pfam" id="PF13435">
    <property type="entry name" value="Cytochrome_C554"/>
    <property type="match status" value="2"/>
</dbReference>
<evidence type="ECO:0000259" key="6">
    <source>
        <dbReference type="Pfam" id="PF09699"/>
    </source>
</evidence>
<evidence type="ECO:0000256" key="1">
    <source>
        <dbReference type="ARBA" id="ARBA00022729"/>
    </source>
</evidence>
<keyword evidence="5" id="KW-0812">Transmembrane</keyword>
<feature type="domain" description="Cytochrome c-552/4" evidence="7">
    <location>
        <begin position="194"/>
        <end position="237"/>
    </location>
</feature>